<feature type="domain" description="Cyclic nucleotide-binding" evidence="12">
    <location>
        <begin position="720"/>
        <end position="820"/>
    </location>
</feature>
<dbReference type="FunFam" id="1.10.287.630:FF:000001">
    <property type="entry name" value="Cyclic nucleotide-gated channel alpha 3"/>
    <property type="match status" value="2"/>
</dbReference>
<dbReference type="STRING" id="45351.A7SKJ5"/>
<dbReference type="CDD" id="cd00038">
    <property type="entry name" value="CAP_ED"/>
    <property type="match status" value="4"/>
</dbReference>
<evidence type="ECO:0000256" key="7">
    <source>
        <dbReference type="ARBA" id="ARBA00023136"/>
    </source>
</evidence>
<dbReference type="PANTHER" id="PTHR45638:SF19">
    <property type="entry name" value="CYCLIC NUCLEOTIDE-BINDING DOMAIN-CONTAINING PROTEIN"/>
    <property type="match status" value="1"/>
</dbReference>
<keyword evidence="9" id="KW-0407">Ion channel</keyword>
<evidence type="ECO:0000256" key="3">
    <source>
        <dbReference type="ARBA" id="ARBA00022448"/>
    </source>
</evidence>
<feature type="transmembrane region" description="Helical" evidence="11">
    <location>
        <begin position="1604"/>
        <end position="1623"/>
    </location>
</feature>
<feature type="transmembrane region" description="Helical" evidence="11">
    <location>
        <begin position="616"/>
        <end position="641"/>
    </location>
</feature>
<feature type="domain" description="Cyclic nucleotide-binding" evidence="12">
    <location>
        <begin position="1735"/>
        <end position="1851"/>
    </location>
</feature>
<keyword evidence="3" id="KW-0813">Transport</keyword>
<dbReference type="GO" id="GO:0016020">
    <property type="term" value="C:membrane"/>
    <property type="evidence" value="ECO:0007669"/>
    <property type="project" value="UniProtKB-SubCell"/>
</dbReference>
<evidence type="ECO:0000256" key="8">
    <source>
        <dbReference type="ARBA" id="ARBA00023286"/>
    </source>
</evidence>
<keyword evidence="8" id="KW-1071">Ligand-gated ion channel</keyword>
<dbReference type="SUPFAM" id="SSF51206">
    <property type="entry name" value="cAMP-binding domain-like"/>
    <property type="match status" value="4"/>
</dbReference>
<dbReference type="GO" id="GO:0005221">
    <property type="term" value="F:intracellularly cyclic nucleotide-activated monoatomic cation channel activity"/>
    <property type="evidence" value="ECO:0007669"/>
    <property type="project" value="InterPro"/>
</dbReference>
<gene>
    <name evidence="13" type="ORF">NEMVEDRAFT_v1g245881</name>
</gene>
<dbReference type="Pfam" id="PF02752">
    <property type="entry name" value="Arrestin_C"/>
    <property type="match status" value="1"/>
</dbReference>
<keyword evidence="14" id="KW-1185">Reference proteome</keyword>
<evidence type="ECO:0000256" key="1">
    <source>
        <dbReference type="ARBA" id="ARBA00004141"/>
    </source>
</evidence>
<dbReference type="PROSITE" id="PS50042">
    <property type="entry name" value="CNMP_BINDING_3"/>
    <property type="match status" value="4"/>
</dbReference>
<dbReference type="InterPro" id="IPR014710">
    <property type="entry name" value="RmlC-like_jellyroll"/>
</dbReference>
<feature type="transmembrane region" description="Helical" evidence="11">
    <location>
        <begin position="1041"/>
        <end position="1058"/>
    </location>
</feature>
<protein>
    <recommendedName>
        <fullName evidence="12">Cyclic nucleotide-binding domain-containing protein</fullName>
    </recommendedName>
</protein>
<keyword evidence="7 11" id="KW-0472">Membrane</keyword>
<evidence type="ECO:0000313" key="13">
    <source>
        <dbReference type="EMBL" id="EDO35769.1"/>
    </source>
</evidence>
<dbReference type="eggNOG" id="KOG0501">
    <property type="taxonomic scope" value="Eukaryota"/>
</dbReference>
<dbReference type="PhylomeDB" id="A7SKJ5"/>
<dbReference type="Gene3D" id="1.10.287.630">
    <property type="entry name" value="Helix hairpin bin"/>
    <property type="match status" value="2"/>
</dbReference>
<feature type="transmembrane region" description="Helical" evidence="11">
    <location>
        <begin position="1115"/>
        <end position="1144"/>
    </location>
</feature>
<dbReference type="HOGENOM" id="CLU_001503_0_0_1"/>
<dbReference type="InterPro" id="IPR018490">
    <property type="entry name" value="cNMP-bd_dom_sf"/>
</dbReference>
<keyword evidence="5 11" id="KW-1133">Transmembrane helix</keyword>
<evidence type="ECO:0000256" key="2">
    <source>
        <dbReference type="ARBA" id="ARBA00005298"/>
    </source>
</evidence>
<dbReference type="eggNOG" id="KOG3780">
    <property type="taxonomic scope" value="Eukaryota"/>
</dbReference>
<dbReference type="Pfam" id="PF00520">
    <property type="entry name" value="Ion_trans"/>
    <property type="match status" value="4"/>
</dbReference>
<accession>A7SKJ5</accession>
<feature type="transmembrane region" description="Helical" evidence="11">
    <location>
        <begin position="2147"/>
        <end position="2165"/>
    </location>
</feature>
<feature type="domain" description="Cyclic nucleotide-binding" evidence="12">
    <location>
        <begin position="1221"/>
        <end position="1337"/>
    </location>
</feature>
<dbReference type="SMART" id="SM01017">
    <property type="entry name" value="Arrestin_C"/>
    <property type="match status" value="1"/>
</dbReference>
<dbReference type="eggNOG" id="KOG0498">
    <property type="taxonomic scope" value="Eukaryota"/>
</dbReference>
<keyword evidence="4 11" id="KW-0812">Transmembrane</keyword>
<feature type="transmembrane region" description="Helical" evidence="11">
    <location>
        <begin position="2038"/>
        <end position="2055"/>
    </location>
</feature>
<evidence type="ECO:0000256" key="9">
    <source>
        <dbReference type="ARBA" id="ARBA00023303"/>
    </source>
</evidence>
<dbReference type="EMBL" id="DS469688">
    <property type="protein sequence ID" value="EDO35769.1"/>
    <property type="molecule type" value="Genomic_DNA"/>
</dbReference>
<name>A7SKJ5_NEMVE</name>
<dbReference type="InterPro" id="IPR011021">
    <property type="entry name" value="Arrestin-like_N"/>
</dbReference>
<sequence length="2425" mass="277417">MGKVEVFVITLTGEKRVFYPGEVLNGSVYLKLNKELKTRGIRLEFHGEANVRWSESSGSGNNRRTRTYRNQEVYINTVATLYGKDPGQGGDNPVHPPGEYSYPFSFIIPQQNLPTSFEGNFGHVRYWLKAIIDRPWRFDVTTKAAFSMIEFVDINTVMLMNPLQTEETRNLGCLCCVSGPLSLVGHTDRGGYCPGESISVSVYINNRTSTNLPGIDLVLRQITVYIASCGKQRRRTNEILRHNHPGVRPHSEQHLPGLLVQIPPLPPTMSSCRCIQVTYELEVEVDVSGCHLNSNLKFPIVLGSVPYRPPMPPPQAYWQPASQPSAPPLMNDPNQAPPYYSQQGSAYPPTRSPKLMAEETLDHVEVSFQGFSAIDLAEAPSTDGFTIHPRSRLFRAWDSISVFLCYLTSILVTYQASFDSSVQTFMALGYMLDLIFLSDMVSRFYLAYYEKAKLITDRRLIRQEYLRGPFVWHLLSILPLDVLVLALQSEEMMWHQALSLLRLNRLLRLHRLVEYFGAREKDIRSSTTVIRSMKYSAMATLLIHFLACGWFVLACDNEGAKNPKCLKESWMSLQKVEGLALETIGSKYMTALYWATATATSTGYGDVYATNDKEKWFSVLAMLLGISMFFGLMLGGMASIVNNMDKMRAHYIQHLAAIKAYMDDANITEDVQERVLTYYEYMWSTSHGVSTADLFYDMPSVFQAELAIDINKHFFEKAHVFKEVSDACKRMIAMCIKPTFFMPSQMIVKKGETGQSICYIHKGKAEIYDDDDITQSIVLEEGYIFGEVSLVYNMLRASNVRALSPCVVFILNRDDMNKVLKHYPEDFAHLLHAVDHRCEIVERKRKSSLILDLNQAEANKWLIGKMGAKAVHLGDSWWERVKNRVISPHSRGFAIWEKIHISVLILVCFLYSFIASFSIVFHKLGYGESIGTNLLLAFSYLLDFVLVADFLLRFNLATAVTNDLKEIRANYIRTKLFWLDLVAILPIEVLAVFMPAKHLQWHALSFLKLNRLLKIGRLISYFNDLENRFGANVGNVRSIKFGFYILISTHICACLWFVESCYGKGCKHGSWATDVIQVSDPVGLSEYIASMYWAAASMSSTGYGDIHAHDNASEMLSIIVMLTGMLLYGYFMCSFSATIAHTFAPKTKFYERILSLREFLAKHNIANSLIQRTEDYLTTLWEIGRGESIPGSKRLMDDMPLVLQQDVCEQESTDILREVPLFIECDENFIKQLSLCTTSYIFKPGDYIVYAGDMGREMYCIRRGQVNILNDEDEVVGTLGPGSFFGEIGLVCGESRVYTVQCKTYCQTLMLTKHDMDKVLGDFPLLRREINESGDRHVGSKILEQSKPTPSKLTHRQSLVASYQGQRSRDAYRRRLMDVQSSKKIMTIAEEDVDGDDTKKGISPDQLWLQLWQGVTTTIAGVYVSTLGLQAAILHVDTTFWVLHYVFELVFLVDIYIKFHVGYYNENKVLVTHPIFTARRYLRTNFLLDVLCCFPTEIFVLAVLPIDKAIMRVLAFARLNRCLHFYRLVQFFSYMEEPLGSRANFYRQLKFVIYMSIFTHYMACGWFILACDGQIDGSHICREGFWAMSSSHSLKKGDPVFKKYLLSFYWAAATCASVGYGDIRSYQVSEMAYSFVFMIFGIVFYGYIVASVAAGLANADAQRARFQERLTTIGHFLDEEKVPKDVAERITRHYAYMWERNRGVDESSLFQGIPLAMHADITSSLYHEVIEKVPLFKGKEHGFLKLLSMYMRPIYFLAKEYIVRQGEIGHEMYFIQKGDVEVLDRDGNALAVLGPGSFFGEVSVLFNTPRTTSIRTRTNCDVYLLMKEDMTGVLSHYPEIKEEMIRIAEENELRIQERVAEIDKNEPLYRQHENEEKRKSASRVMEVEQGTFTPLVFSTAGGMGEECSRYHCRLAELLVSKKGEVYATTISWIRTKVSFALLRGALVCLRGSRAVRRQAAEAVGDDDVIVDVEVEEQGPSPPNFCTSILNFLWKKLSEFVIEPESKLHFIRFLNCALIFLTSITITFCVAFQEHGIYFFFFQYFCELSFYVEIFFRFNMAYRLPTGELETDQRRIAIHYVKSGFVFDLVASFPFEIFALAAPGRNMLEVMSYLRLTHLLRIRRLSQFFEEYGYKLNINVFYVRMTKFVLYVILTVHMFACGWYFMDCPGNWCDPKERYWLDDHGLRGKAGLTIYISCLYWVVTSVTTTGYGDIHADNNNEMSEQNYEVRHVTNNKYMRTTRTEYGKQKKITLKILVVDPGKSFKGTDLNNLFFDLPLCLHGDLSMVLVGDILKKVPVFRECSDAFIRFLSVKARPKNYRATDYILHKGDIGQQLIIIKRGTAEVITGEDPEVILPLEEMSFYGDRYLLAPGPHLETLRAVTNVDVFILERSDLDEILLFDKATEQRVREAGERCLLERKESEKNL</sequence>
<comment type="similarity">
    <text evidence="2">Belongs to the arrestin family.</text>
</comment>
<feature type="domain" description="Cyclic nucleotide-binding" evidence="12">
    <location>
        <begin position="2297"/>
        <end position="2397"/>
    </location>
</feature>
<evidence type="ECO:0000256" key="4">
    <source>
        <dbReference type="ARBA" id="ARBA00022692"/>
    </source>
</evidence>
<evidence type="ECO:0000313" key="14">
    <source>
        <dbReference type="Proteomes" id="UP000001593"/>
    </source>
</evidence>
<feature type="transmembrane region" description="Helical" evidence="11">
    <location>
        <begin position="976"/>
        <end position="996"/>
    </location>
</feature>
<reference evidence="13 14" key="1">
    <citation type="journal article" date="2007" name="Science">
        <title>Sea anemone genome reveals ancestral eumetazoan gene repertoire and genomic organization.</title>
        <authorList>
            <person name="Putnam N.H."/>
            <person name="Srivastava M."/>
            <person name="Hellsten U."/>
            <person name="Dirks B."/>
            <person name="Chapman J."/>
            <person name="Salamov A."/>
            <person name="Terry A."/>
            <person name="Shapiro H."/>
            <person name="Lindquist E."/>
            <person name="Kapitonov V.V."/>
            <person name="Jurka J."/>
            <person name="Genikhovich G."/>
            <person name="Grigoriev I.V."/>
            <person name="Lucas S.M."/>
            <person name="Steele R.E."/>
            <person name="Finnerty J.R."/>
            <person name="Technau U."/>
            <person name="Martindale M.Q."/>
            <person name="Rokhsar D.S."/>
        </authorList>
    </citation>
    <scope>NUCLEOTIDE SEQUENCE [LARGE SCALE GENOMIC DNA]</scope>
    <source>
        <strain evidence="14">CH2 X CH6</strain>
    </source>
</reference>
<dbReference type="InterPro" id="IPR018488">
    <property type="entry name" value="cNMP-bd_CS"/>
</dbReference>
<dbReference type="InterPro" id="IPR050866">
    <property type="entry name" value="CNG_cation_channel"/>
</dbReference>
<dbReference type="Proteomes" id="UP000001593">
    <property type="component" value="Unassembled WGS sequence"/>
</dbReference>
<feature type="transmembrane region" description="Helical" evidence="11">
    <location>
        <begin position="1486"/>
        <end position="1506"/>
    </location>
</feature>
<dbReference type="Gene3D" id="2.60.40.640">
    <property type="match status" value="2"/>
</dbReference>
<proteinExistence type="inferred from homology"/>
<dbReference type="PRINTS" id="PR01463">
    <property type="entry name" value="EAGCHANLFMLY"/>
</dbReference>
<dbReference type="Pfam" id="PF00027">
    <property type="entry name" value="cNMP_binding"/>
    <property type="match status" value="4"/>
</dbReference>
<dbReference type="GO" id="GO:0005249">
    <property type="term" value="F:voltage-gated potassium channel activity"/>
    <property type="evidence" value="ECO:0007669"/>
    <property type="project" value="InterPro"/>
</dbReference>
<feature type="transmembrane region" description="Helical" evidence="11">
    <location>
        <begin position="470"/>
        <end position="488"/>
    </location>
</feature>
<dbReference type="Pfam" id="PF00339">
    <property type="entry name" value="Arrestin_N"/>
    <property type="match status" value="1"/>
</dbReference>
<dbReference type="InterPro" id="IPR005821">
    <property type="entry name" value="Ion_trans_dom"/>
</dbReference>
<organism evidence="13 14">
    <name type="scientific">Nematostella vectensis</name>
    <name type="common">Starlet sea anemone</name>
    <dbReference type="NCBI Taxonomy" id="45351"/>
    <lineage>
        <taxon>Eukaryota</taxon>
        <taxon>Metazoa</taxon>
        <taxon>Cnidaria</taxon>
        <taxon>Anthozoa</taxon>
        <taxon>Hexacorallia</taxon>
        <taxon>Actiniaria</taxon>
        <taxon>Edwardsiidae</taxon>
        <taxon>Nematostella</taxon>
    </lineage>
</organism>
<keyword evidence="6" id="KW-0406">Ion transport</keyword>
<dbReference type="Gene3D" id="1.10.287.70">
    <property type="match status" value="4"/>
</dbReference>
<evidence type="ECO:0000256" key="5">
    <source>
        <dbReference type="ARBA" id="ARBA00022989"/>
    </source>
</evidence>
<dbReference type="InterPro" id="IPR014752">
    <property type="entry name" value="Arrestin-like_C"/>
</dbReference>
<feature type="transmembrane region" description="Helical" evidence="11">
    <location>
        <begin position="1551"/>
        <end position="1569"/>
    </location>
</feature>
<feature type="transmembrane region" description="Helical" evidence="11">
    <location>
        <begin position="1439"/>
        <end position="1457"/>
    </location>
</feature>
<feature type="transmembrane region" description="Helical" evidence="11">
    <location>
        <begin position="428"/>
        <end position="449"/>
    </location>
</feature>
<dbReference type="SUPFAM" id="SSF81296">
    <property type="entry name" value="E set domains"/>
    <property type="match status" value="2"/>
</dbReference>
<dbReference type="PANTHER" id="PTHR45638">
    <property type="entry name" value="CYCLIC NUCLEOTIDE-GATED CATION CHANNEL SUBUNIT A"/>
    <property type="match status" value="1"/>
</dbReference>
<evidence type="ECO:0000256" key="6">
    <source>
        <dbReference type="ARBA" id="ARBA00023065"/>
    </source>
</evidence>
<feature type="transmembrane region" description="Helical" evidence="11">
    <location>
        <begin position="934"/>
        <end position="956"/>
    </location>
</feature>
<dbReference type="SMART" id="SM00100">
    <property type="entry name" value="cNMP"/>
    <property type="match status" value="4"/>
</dbReference>
<feature type="transmembrane region" description="Helical" evidence="11">
    <location>
        <begin position="535"/>
        <end position="555"/>
    </location>
</feature>
<feature type="region of interest" description="Disordered" evidence="10">
    <location>
        <begin position="314"/>
        <end position="337"/>
    </location>
</feature>
<feature type="transmembrane region" description="Helical" evidence="11">
    <location>
        <begin position="1635"/>
        <end position="1659"/>
    </location>
</feature>
<feature type="transmembrane region" description="Helical" evidence="11">
    <location>
        <begin position="901"/>
        <end position="922"/>
    </location>
</feature>
<dbReference type="PROSITE" id="PS00888">
    <property type="entry name" value="CNMP_BINDING_1"/>
    <property type="match status" value="1"/>
</dbReference>
<dbReference type="InterPro" id="IPR000595">
    <property type="entry name" value="cNMP-bd_dom"/>
</dbReference>
<dbReference type="SUPFAM" id="SSF81324">
    <property type="entry name" value="Voltage-gated potassium channels"/>
    <property type="match status" value="4"/>
</dbReference>
<dbReference type="InterPro" id="IPR003938">
    <property type="entry name" value="K_chnl_volt-dep_EAG/ELK/ERG"/>
</dbReference>
<dbReference type="InterPro" id="IPR011022">
    <property type="entry name" value="Arrestin_C-like"/>
</dbReference>
<comment type="subcellular location">
    <subcellularLocation>
        <location evidence="1">Membrane</location>
        <topology evidence="1">Multi-pass membrane protein</topology>
    </subcellularLocation>
</comment>
<feature type="transmembrane region" description="Helical" evidence="11">
    <location>
        <begin position="396"/>
        <end position="416"/>
    </location>
</feature>
<dbReference type="eggNOG" id="KOG0500">
    <property type="taxonomic scope" value="Eukaryota"/>
</dbReference>
<evidence type="ECO:0000256" key="11">
    <source>
        <dbReference type="SAM" id="Phobius"/>
    </source>
</evidence>
<evidence type="ECO:0000256" key="10">
    <source>
        <dbReference type="SAM" id="MobiDB-lite"/>
    </source>
</evidence>
<dbReference type="OMA" id="YEITRFW"/>
<feature type="transmembrane region" description="Helical" evidence="11">
    <location>
        <begin position="2012"/>
        <end position="2032"/>
    </location>
</feature>
<dbReference type="InterPro" id="IPR014756">
    <property type="entry name" value="Ig_E-set"/>
</dbReference>
<dbReference type="Gene3D" id="2.60.120.10">
    <property type="entry name" value="Jelly Rolls"/>
    <property type="match status" value="4"/>
</dbReference>
<feature type="transmembrane region" description="Helical" evidence="11">
    <location>
        <begin position="1409"/>
        <end position="1433"/>
    </location>
</feature>
<dbReference type="FunFam" id="2.60.120.10:FF:000057">
    <property type="entry name" value="Cyclic nucleotide-binding domain protein"/>
    <property type="match status" value="2"/>
</dbReference>
<evidence type="ECO:0000259" key="12">
    <source>
        <dbReference type="PROSITE" id="PS50042"/>
    </source>
</evidence>
<dbReference type="InParanoid" id="A7SKJ5"/>